<evidence type="ECO:0000256" key="1">
    <source>
        <dbReference type="SAM" id="Phobius"/>
    </source>
</evidence>
<keyword evidence="1" id="KW-0472">Membrane</keyword>
<name>A0A6M3ZTU2_9BURK</name>
<keyword evidence="1" id="KW-1133">Transmembrane helix</keyword>
<dbReference type="EMBL" id="CP008956">
    <property type="protein sequence ID" value="QJQ02069.1"/>
    <property type="molecule type" value="Genomic_DNA"/>
</dbReference>
<gene>
    <name evidence="2" type="ORF">C798_18085</name>
</gene>
<proteinExistence type="predicted"/>
<dbReference type="Proteomes" id="UP000501648">
    <property type="component" value="Chromosome"/>
</dbReference>
<dbReference type="AlphaFoldDB" id="A0A6M3ZTU2"/>
<accession>A0A6M3ZTU2</accession>
<dbReference type="RefSeq" id="WP_017451545.1">
    <property type="nucleotide sequence ID" value="NZ_CP008956.1"/>
</dbReference>
<keyword evidence="1" id="KW-0812">Transmembrane</keyword>
<sequence length="64" mass="7106">MIEMITDPRSLITLISFITFAGILWWTYVGHKPADFEQAEMIPFADGDIGQPAAAADDKEVRHG</sequence>
<evidence type="ECO:0000313" key="2">
    <source>
        <dbReference type="EMBL" id="QJQ02069.1"/>
    </source>
</evidence>
<organism evidence="2 3">
    <name type="scientific">Herbaspirillum rubrisubalbicans Os34</name>
    <dbReference type="NCBI Taxonomy" id="1235827"/>
    <lineage>
        <taxon>Bacteria</taxon>
        <taxon>Pseudomonadati</taxon>
        <taxon>Pseudomonadota</taxon>
        <taxon>Betaproteobacteria</taxon>
        <taxon>Burkholderiales</taxon>
        <taxon>Oxalobacteraceae</taxon>
        <taxon>Herbaspirillum</taxon>
    </lineage>
</organism>
<feature type="transmembrane region" description="Helical" evidence="1">
    <location>
        <begin position="12"/>
        <end position="29"/>
    </location>
</feature>
<reference evidence="2 3" key="1">
    <citation type="journal article" date="2012" name="J. Bacteriol.">
        <title>Genome sequence of the pathogenic Herbaspirillum seropedicae strain Os34, isolated from rice roots.</title>
        <authorList>
            <person name="Ye W."/>
            <person name="Ye S."/>
            <person name="Liu J."/>
            <person name="Chang S."/>
            <person name="Chen M."/>
            <person name="Zhu B."/>
            <person name="Guo L."/>
            <person name="An Q."/>
        </authorList>
    </citation>
    <scope>NUCLEOTIDE SEQUENCE [LARGE SCALE GENOMIC DNA]</scope>
    <source>
        <strain evidence="2 3">Os34</strain>
    </source>
</reference>
<protein>
    <submittedName>
        <fullName evidence="2">CcoQ/FixQ family Cbb3-type cytochrome c oxidase assembly chaperone</fullName>
    </submittedName>
</protein>
<evidence type="ECO:0000313" key="3">
    <source>
        <dbReference type="Proteomes" id="UP000501648"/>
    </source>
</evidence>